<dbReference type="EMBL" id="OCTY01000002">
    <property type="protein sequence ID" value="SOJ57372.1"/>
    <property type="molecule type" value="Genomic_DNA"/>
</dbReference>
<proteinExistence type="predicted"/>
<evidence type="ECO:0000313" key="1">
    <source>
        <dbReference type="EMBL" id="SOJ57372.1"/>
    </source>
</evidence>
<dbReference type="Proteomes" id="UP000554965">
    <property type="component" value="Unassembled WGS sequence"/>
</dbReference>
<reference evidence="1 2" key="1">
    <citation type="submission" date="2017-10" db="EMBL/GenBank/DDBJ databases">
        <authorList>
            <consortium name="Urmite Genomes"/>
        </authorList>
    </citation>
    <scope>NUCLEOTIDE SEQUENCE [LARGE SCALE GENOMIC DNA]</scope>
    <source>
        <strain evidence="1 2">FB-527</strain>
    </source>
</reference>
<accession>A0A7Z7IPE4</accession>
<evidence type="ECO:0000313" key="2">
    <source>
        <dbReference type="Proteomes" id="UP000554965"/>
    </source>
</evidence>
<keyword evidence="2" id="KW-1185">Reference proteome</keyword>
<organism evidence="1 2">
    <name type="scientific">Mycobacterium simulans</name>
    <dbReference type="NCBI Taxonomy" id="627089"/>
    <lineage>
        <taxon>Bacteria</taxon>
        <taxon>Bacillati</taxon>
        <taxon>Actinomycetota</taxon>
        <taxon>Actinomycetes</taxon>
        <taxon>Mycobacteriales</taxon>
        <taxon>Mycobacteriaceae</taxon>
        <taxon>Mycobacterium</taxon>
    </lineage>
</organism>
<sequence>MSMAIPLAGNDFHLDRNLSWDADTECQFVLSQPSLDPDLWQEYVAGAYRSYRQHDIECALDPEALRTGKDTVMFFSALDTTGQMLAGARAVGPLRSPKEAHALAEWTGQPGQQEVRTMIADRLPFGILEIKTAWKVDDPARNRSLTEILARIGFHMTALLDVQFFMATSATFLLDKWRTSGGVVAPIPATPYPDERFRTRLIWWDRRTFAEHATPDQASKIHVETTQLLHAFYRQPRVANVQASHA</sequence>
<name>A0A7Z7IPE4_9MYCO</name>
<comment type="caution">
    <text evidence="1">The sequence shown here is derived from an EMBL/GenBank/DDBJ whole genome shotgun (WGS) entry which is preliminary data.</text>
</comment>
<gene>
    <name evidence="1" type="ORF">MSIMFB_04851</name>
</gene>
<dbReference type="AlphaFoldDB" id="A0A7Z7IPE4"/>
<protein>
    <submittedName>
        <fullName evidence="1">Uncharacterized protein</fullName>
    </submittedName>
</protein>